<accession>A0A8X8FSZ9</accession>
<sequence>MTEHAPIPEGTLIVVADGGSARVFTNVGSKTELKLKQQDELVLRDVSQAGVSGQGPSGAVPKDMSIAQLNEATFAKQLAEQLNDDALNNRYTHLVLVADPQTLGRIRPQLHKEVQSRLVRDLAKDLTNAPLEDIQRALG</sequence>
<evidence type="ECO:0000313" key="1">
    <source>
        <dbReference type="EMBL" id="MBD7952893.1"/>
    </source>
</evidence>
<keyword evidence="2" id="KW-1185">Reference proteome</keyword>
<dbReference type="AlphaFoldDB" id="A0A8X8FSZ9"/>
<dbReference type="RefSeq" id="WP_191768488.1">
    <property type="nucleotide sequence ID" value="NZ_JACSQS010000001.1"/>
</dbReference>
<organism evidence="1 2">
    <name type="scientific">Stenotrophomonas lacuserhaii</name>
    <dbReference type="NCBI Taxonomy" id="2760084"/>
    <lineage>
        <taxon>Bacteria</taxon>
        <taxon>Pseudomonadati</taxon>
        <taxon>Pseudomonadota</taxon>
        <taxon>Gammaproteobacteria</taxon>
        <taxon>Lysobacterales</taxon>
        <taxon>Lysobacteraceae</taxon>
        <taxon>Stenotrophomonas</taxon>
    </lineage>
</organism>
<dbReference type="InterPro" id="IPR041374">
    <property type="entry name" value="BaeRF_family12"/>
</dbReference>
<protein>
    <submittedName>
        <fullName evidence="1">Host attachment protein</fullName>
    </submittedName>
</protein>
<name>A0A8X8FSZ9_9GAMM</name>
<dbReference type="Proteomes" id="UP000636938">
    <property type="component" value="Unassembled WGS sequence"/>
</dbReference>
<reference evidence="1 2" key="1">
    <citation type="submission" date="2020-08" db="EMBL/GenBank/DDBJ databases">
        <title>A Genomic Blueprint of the Chicken Gut Microbiome.</title>
        <authorList>
            <person name="Gilroy R."/>
            <person name="Ravi A."/>
            <person name="Getino M."/>
            <person name="Pursley I."/>
            <person name="Horton D.L."/>
            <person name="Alikhan N.-F."/>
            <person name="Baker D."/>
            <person name="Gharbi K."/>
            <person name="Hall N."/>
            <person name="Watson M."/>
            <person name="Adriaenssens E.M."/>
            <person name="Foster-Nyarko E."/>
            <person name="Jarju S."/>
            <person name="Secka A."/>
            <person name="Antonio M."/>
            <person name="Oren A."/>
            <person name="Chaudhuri R."/>
            <person name="La Ragione R.M."/>
            <person name="Hildebrand F."/>
            <person name="Pallen M.J."/>
        </authorList>
    </citation>
    <scope>NUCLEOTIDE SEQUENCE [LARGE SCALE GENOMIC DNA]</scope>
    <source>
        <strain evidence="1 2">Sa5BUN4</strain>
    </source>
</reference>
<dbReference type="EMBL" id="JACSQS010000001">
    <property type="protein sequence ID" value="MBD7952893.1"/>
    <property type="molecule type" value="Genomic_DNA"/>
</dbReference>
<gene>
    <name evidence="1" type="ORF">H9654_01640</name>
</gene>
<evidence type="ECO:0000313" key="2">
    <source>
        <dbReference type="Proteomes" id="UP000636938"/>
    </source>
</evidence>
<comment type="caution">
    <text evidence="1">The sequence shown here is derived from an EMBL/GenBank/DDBJ whole genome shotgun (WGS) entry which is preliminary data.</text>
</comment>
<dbReference type="Pfam" id="PF18856">
    <property type="entry name" value="baeRF_family12"/>
    <property type="match status" value="1"/>
</dbReference>
<proteinExistence type="predicted"/>